<feature type="compositionally biased region" description="Low complexity" evidence="1">
    <location>
        <begin position="1"/>
        <end position="15"/>
    </location>
</feature>
<reference evidence="2" key="1">
    <citation type="submission" date="2022-03" db="EMBL/GenBank/DDBJ databases">
        <authorList>
            <person name="Martin H S."/>
        </authorList>
    </citation>
    <scope>NUCLEOTIDE SEQUENCE</scope>
</reference>
<accession>A0ABN8I9N1</accession>
<dbReference type="EMBL" id="OW152832">
    <property type="protein sequence ID" value="CAH2051620.1"/>
    <property type="molecule type" value="Genomic_DNA"/>
</dbReference>
<name>A0ABN8I9N1_9NEOP</name>
<evidence type="ECO:0000256" key="1">
    <source>
        <dbReference type="SAM" id="MobiDB-lite"/>
    </source>
</evidence>
<gene>
    <name evidence="2" type="ORF">IPOD504_LOCUS7858</name>
</gene>
<feature type="compositionally biased region" description="Polar residues" evidence="1">
    <location>
        <begin position="90"/>
        <end position="100"/>
    </location>
</feature>
<feature type="region of interest" description="Disordered" evidence="1">
    <location>
        <begin position="61"/>
        <end position="102"/>
    </location>
</feature>
<evidence type="ECO:0000313" key="2">
    <source>
        <dbReference type="EMBL" id="CAH2051620.1"/>
    </source>
</evidence>
<feature type="region of interest" description="Disordered" evidence="1">
    <location>
        <begin position="1"/>
        <end position="44"/>
    </location>
</feature>
<protein>
    <submittedName>
        <fullName evidence="2">Uncharacterized protein</fullName>
    </submittedName>
</protein>
<proteinExistence type="predicted"/>
<feature type="compositionally biased region" description="Basic and acidic residues" evidence="1">
    <location>
        <begin position="28"/>
        <end position="37"/>
    </location>
</feature>
<dbReference type="Proteomes" id="UP000837857">
    <property type="component" value="Chromosome 20"/>
</dbReference>
<keyword evidence="3" id="KW-1185">Reference proteome</keyword>
<sequence>MAATGRSNSNSTRSSPVVNQGSNLEMELAAKEKEFHSGKALRRRSDTGVSPFYALPLFTFDHAATSNKTTPPNRSQSKRKQIRNVDKRSNQMPHQTQPIISTEIGPHDNLITKNAPWPPTGDIVPYRLGNKASGRCGAAGNYGRNTRADMKANVKLTYLLSKY</sequence>
<evidence type="ECO:0000313" key="3">
    <source>
        <dbReference type="Proteomes" id="UP000837857"/>
    </source>
</evidence>
<feature type="non-terminal residue" evidence="2">
    <location>
        <position position="1"/>
    </location>
</feature>
<organism evidence="2 3">
    <name type="scientific">Iphiclides podalirius</name>
    <name type="common">scarce swallowtail</name>
    <dbReference type="NCBI Taxonomy" id="110791"/>
    <lineage>
        <taxon>Eukaryota</taxon>
        <taxon>Metazoa</taxon>
        <taxon>Ecdysozoa</taxon>
        <taxon>Arthropoda</taxon>
        <taxon>Hexapoda</taxon>
        <taxon>Insecta</taxon>
        <taxon>Pterygota</taxon>
        <taxon>Neoptera</taxon>
        <taxon>Endopterygota</taxon>
        <taxon>Lepidoptera</taxon>
        <taxon>Glossata</taxon>
        <taxon>Ditrysia</taxon>
        <taxon>Papilionoidea</taxon>
        <taxon>Papilionidae</taxon>
        <taxon>Papilioninae</taxon>
        <taxon>Iphiclides</taxon>
    </lineage>
</organism>
<feature type="compositionally biased region" description="Polar residues" evidence="1">
    <location>
        <begin position="64"/>
        <end position="75"/>
    </location>
</feature>